<protein>
    <submittedName>
        <fullName evidence="1">DDE superfamily endonuclease, CENP-B-like protein</fullName>
    </submittedName>
</protein>
<keyword evidence="1" id="KW-0378">Hydrolase</keyword>
<dbReference type="GO" id="GO:0004519">
    <property type="term" value="F:endonuclease activity"/>
    <property type="evidence" value="ECO:0007669"/>
    <property type="project" value="UniProtKB-KW"/>
</dbReference>
<keyword evidence="1" id="KW-0255">Endonuclease</keyword>
<dbReference type="Proteomes" id="UP001163105">
    <property type="component" value="Unassembled WGS sequence"/>
</dbReference>
<organism evidence="1 2">
    <name type="scientific">Purpureocillium lavendulum</name>
    <dbReference type="NCBI Taxonomy" id="1247861"/>
    <lineage>
        <taxon>Eukaryota</taxon>
        <taxon>Fungi</taxon>
        <taxon>Dikarya</taxon>
        <taxon>Ascomycota</taxon>
        <taxon>Pezizomycotina</taxon>
        <taxon>Sordariomycetes</taxon>
        <taxon>Hypocreomycetidae</taxon>
        <taxon>Hypocreales</taxon>
        <taxon>Ophiocordycipitaceae</taxon>
        <taxon>Purpureocillium</taxon>
    </lineage>
</organism>
<proteinExistence type="predicted"/>
<keyword evidence="1" id="KW-0540">Nuclease</keyword>
<gene>
    <name evidence="1" type="ORF">O9K51_11270</name>
</gene>
<sequence length="292" mass="32316">MLQAGATYPNGNLRSVTRKRKFLHHDLNEDDIQSSQTGLAAEHPPPSFRHAMLRKACGKLIMDYRLPPEPSANWVRLEGIVFVDHLAGLDNCGIKEYVRLVTQKEEANEMSDEELVMEAMIRARANQAYDNSCAERKRHRTITTGTTENPSGRNLHHYLPDEDLQCIRQPAQACTNVSAAELVGDKAKDQLARAEAAQVRVESHAESRERFAEAAAAAAAAATAAAESTLKMLREMLPVEADASKDKFHNGVKYERKSTGLFIGKLASPGTIINIDGEDFVEYRVLTKPSSF</sequence>
<name>A0AB34FAP4_9HYPO</name>
<dbReference type="AlphaFoldDB" id="A0AB34FAP4"/>
<accession>A0AB34FAP4</accession>
<keyword evidence="2" id="KW-1185">Reference proteome</keyword>
<evidence type="ECO:0000313" key="2">
    <source>
        <dbReference type="Proteomes" id="UP001163105"/>
    </source>
</evidence>
<evidence type="ECO:0000313" key="1">
    <source>
        <dbReference type="EMBL" id="KAJ6436208.1"/>
    </source>
</evidence>
<reference evidence="1" key="1">
    <citation type="submission" date="2023-01" db="EMBL/GenBank/DDBJ databases">
        <title>The growth and conidiation of Purpureocillium lavendulum are regulated by nitrogen source and histone H3K14 acetylation.</title>
        <authorList>
            <person name="Tang P."/>
            <person name="Han J."/>
            <person name="Zhang C."/>
            <person name="Tang P."/>
            <person name="Qi F."/>
            <person name="Zhang K."/>
            <person name="Liang L."/>
        </authorList>
    </citation>
    <scope>NUCLEOTIDE SEQUENCE</scope>
    <source>
        <strain evidence="1">YMF1.00683</strain>
    </source>
</reference>
<dbReference type="EMBL" id="JAQHRD010000027">
    <property type="protein sequence ID" value="KAJ6436208.1"/>
    <property type="molecule type" value="Genomic_DNA"/>
</dbReference>
<comment type="caution">
    <text evidence="1">The sequence shown here is derived from an EMBL/GenBank/DDBJ whole genome shotgun (WGS) entry which is preliminary data.</text>
</comment>